<dbReference type="GO" id="GO:0016706">
    <property type="term" value="F:2-oxoglutarate-dependent dioxygenase activity"/>
    <property type="evidence" value="ECO:0007669"/>
    <property type="project" value="InterPro"/>
</dbReference>
<dbReference type="EC" id="1.14.11.-" evidence="2"/>
<keyword evidence="2" id="KW-0560">Oxidoreductase</keyword>
<feature type="domain" description="PKHD-type hydroxylase C-terminal" evidence="1">
    <location>
        <begin position="5"/>
        <end position="47"/>
    </location>
</feature>
<dbReference type="InterPro" id="IPR041097">
    <property type="entry name" value="PKHD_C"/>
</dbReference>
<name>A0A645H9H2_9ZZZZ</name>
<gene>
    <name evidence="2" type="ORF">SDC9_182243</name>
</gene>
<dbReference type="PANTHER" id="PTHR41536">
    <property type="entry name" value="PKHD-TYPE HYDROXYLASE YBIX"/>
    <property type="match status" value="1"/>
</dbReference>
<dbReference type="Gene3D" id="4.10.860.20">
    <property type="entry name" value="Rabenosyn, Rab binding domain"/>
    <property type="match status" value="1"/>
</dbReference>
<evidence type="ECO:0000313" key="2">
    <source>
        <dbReference type="EMBL" id="MPN34749.1"/>
    </source>
</evidence>
<dbReference type="AlphaFoldDB" id="A0A645H9H2"/>
<dbReference type="GO" id="GO:0006879">
    <property type="term" value="P:intracellular iron ion homeostasis"/>
    <property type="evidence" value="ECO:0007669"/>
    <property type="project" value="TreeGrafter"/>
</dbReference>
<reference evidence="2" key="1">
    <citation type="submission" date="2019-08" db="EMBL/GenBank/DDBJ databases">
        <authorList>
            <person name="Kucharzyk K."/>
            <person name="Murdoch R.W."/>
            <person name="Higgins S."/>
            <person name="Loffler F."/>
        </authorList>
    </citation>
    <scope>NUCLEOTIDE SEQUENCE</scope>
</reference>
<dbReference type="EMBL" id="VSSQ01087941">
    <property type="protein sequence ID" value="MPN34749.1"/>
    <property type="molecule type" value="Genomic_DNA"/>
</dbReference>
<dbReference type="Pfam" id="PF18331">
    <property type="entry name" value="PKHD_C"/>
    <property type="match status" value="1"/>
</dbReference>
<dbReference type="InterPro" id="IPR023550">
    <property type="entry name" value="PKHD_hydroxylase"/>
</dbReference>
<dbReference type="GO" id="GO:0006974">
    <property type="term" value="P:DNA damage response"/>
    <property type="evidence" value="ECO:0007669"/>
    <property type="project" value="TreeGrafter"/>
</dbReference>
<evidence type="ECO:0000259" key="1">
    <source>
        <dbReference type="Pfam" id="PF18331"/>
    </source>
</evidence>
<comment type="caution">
    <text evidence="2">The sequence shown here is derived from an EMBL/GenBank/DDBJ whole genome shotgun (WGS) entry which is preliminary data.</text>
</comment>
<organism evidence="2">
    <name type="scientific">bioreactor metagenome</name>
    <dbReference type="NCBI Taxonomy" id="1076179"/>
    <lineage>
        <taxon>unclassified sequences</taxon>
        <taxon>metagenomes</taxon>
        <taxon>ecological metagenomes</taxon>
    </lineage>
</organism>
<protein>
    <submittedName>
        <fullName evidence="2">PKHD-type hydroxylase</fullName>
        <ecNumber evidence="2">1.14.11.-</ecNumber>
    </submittedName>
</protein>
<accession>A0A645H9H2</accession>
<sequence>MIRDDKNRAMLFELDKNIQSLKARHGESNEILSLLNLYHNLLREWSEI</sequence>
<proteinExistence type="predicted"/>
<dbReference type="FunFam" id="4.10.860.20:FF:000001">
    <property type="entry name" value="PKHD-type hydroxylase YbiX"/>
    <property type="match status" value="1"/>
</dbReference>
<dbReference type="PANTHER" id="PTHR41536:SF1">
    <property type="entry name" value="PKHD-TYPE HYDROXYLASE YBIX"/>
    <property type="match status" value="1"/>
</dbReference>